<feature type="coiled-coil region" evidence="1">
    <location>
        <begin position="185"/>
        <end position="212"/>
    </location>
</feature>
<proteinExistence type="predicted"/>
<name>A0ABU3VZG1_9GAMM</name>
<keyword evidence="3" id="KW-1185">Reference proteome</keyword>
<dbReference type="EMBL" id="JAWIIJ010000008">
    <property type="protein sequence ID" value="MDV2079644.1"/>
    <property type="molecule type" value="Genomic_DNA"/>
</dbReference>
<dbReference type="PROSITE" id="PS51257">
    <property type="entry name" value="PROKAR_LIPOPROTEIN"/>
    <property type="match status" value="1"/>
</dbReference>
<reference evidence="2 3" key="1">
    <citation type="submission" date="2023-10" db="EMBL/GenBank/DDBJ databases">
        <title>Characteristics and mechanism of a salt-tolerant marine origin heterotrophic nitrifying- aerobic denitrifying bacteria Marinobacter xestospongiae HN1.</title>
        <authorList>
            <person name="Qi R."/>
        </authorList>
    </citation>
    <scope>NUCLEOTIDE SEQUENCE [LARGE SCALE GENOMIC DNA]</scope>
    <source>
        <strain evidence="2 3">HN1</strain>
    </source>
</reference>
<evidence type="ECO:0000313" key="2">
    <source>
        <dbReference type="EMBL" id="MDV2079644.1"/>
    </source>
</evidence>
<dbReference type="Pfam" id="PF11172">
    <property type="entry name" value="DUF2959"/>
    <property type="match status" value="1"/>
</dbReference>
<accession>A0ABU3VZG1</accession>
<keyword evidence="1" id="KW-0175">Coiled coil</keyword>
<evidence type="ECO:0000313" key="3">
    <source>
        <dbReference type="Proteomes" id="UP001269819"/>
    </source>
</evidence>
<comment type="caution">
    <text evidence="2">The sequence shown here is derived from an EMBL/GenBank/DDBJ whole genome shotgun (WGS) entry which is preliminary data.</text>
</comment>
<dbReference type="InterPro" id="IPR021342">
    <property type="entry name" value="DUF2959"/>
</dbReference>
<dbReference type="Gene3D" id="1.20.5.300">
    <property type="match status" value="1"/>
</dbReference>
<dbReference type="RefSeq" id="WP_316974158.1">
    <property type="nucleotide sequence ID" value="NZ_JAWIIJ010000008.1"/>
</dbReference>
<feature type="coiled-coil region" evidence="1">
    <location>
        <begin position="134"/>
        <end position="161"/>
    </location>
</feature>
<organism evidence="2 3">
    <name type="scientific">Marinobacter xestospongiae</name>
    <dbReference type="NCBI Taxonomy" id="994319"/>
    <lineage>
        <taxon>Bacteria</taxon>
        <taxon>Pseudomonadati</taxon>
        <taxon>Pseudomonadota</taxon>
        <taxon>Gammaproteobacteria</taxon>
        <taxon>Pseudomonadales</taxon>
        <taxon>Marinobacteraceae</taxon>
        <taxon>Marinobacter</taxon>
    </lineage>
</organism>
<protein>
    <submittedName>
        <fullName evidence="2">DUF2959 domain-containing protein</fullName>
    </submittedName>
</protein>
<sequence length="223" mass="25698">MNPSRDVVNSFSTGLLGLALLVLVSGCSSLYYNTMEKLGIEKREILVDRVEEARESQDEARTTFRSSLARFQHVVETPDTDLKARYEELRDAFEDSQSVAEDVRARIDSVEDVSEALFEEWQEELGRYQNANLRRASEQQLRDTRRQYATLIRRMHQAEARMAPVLEAFEDQVLFLKHNLNAQAIGALENELGRIRADVDQLIRDMEQAMAESDDFVRSLRQP</sequence>
<dbReference type="Proteomes" id="UP001269819">
    <property type="component" value="Unassembled WGS sequence"/>
</dbReference>
<gene>
    <name evidence="2" type="ORF">RYS15_13200</name>
</gene>
<evidence type="ECO:0000256" key="1">
    <source>
        <dbReference type="SAM" id="Coils"/>
    </source>
</evidence>